<evidence type="ECO:0000313" key="7">
    <source>
        <dbReference type="EMBL" id="MBB4979640.1"/>
    </source>
</evidence>
<dbReference type="PANTHER" id="PTHR11712">
    <property type="entry name" value="POLYKETIDE SYNTHASE-RELATED"/>
    <property type="match status" value="1"/>
</dbReference>
<comment type="caution">
    <text evidence="7">The sequence shown here is derived from an EMBL/GenBank/DDBJ whole genome shotgun (WGS) entry which is preliminary data.</text>
</comment>
<proteinExistence type="inferred from homology"/>
<dbReference type="Proteomes" id="UP000582643">
    <property type="component" value="Unassembled WGS sequence"/>
</dbReference>
<dbReference type="PROSITE" id="PS00606">
    <property type="entry name" value="KS3_1"/>
    <property type="match status" value="1"/>
</dbReference>
<dbReference type="GO" id="GO:0006633">
    <property type="term" value="P:fatty acid biosynthetic process"/>
    <property type="evidence" value="ECO:0007669"/>
    <property type="project" value="InterPro"/>
</dbReference>
<protein>
    <submittedName>
        <fullName evidence="7">3-oxoacyl-[acyl-carrier-protein] synthase II</fullName>
        <ecNumber evidence="7">2.3.1.179</ecNumber>
    </submittedName>
</protein>
<dbReference type="AlphaFoldDB" id="A0A7W7X996"/>
<sequence length="429" mass="42277">MAERPPGGPGAPGTEGAGHGTGAAGARRGHAAAVTGVGLFTPAGADAATTWETVRAGKATAVLEEWDGLRHLACRAPGLPGDLGRAVTARRPDRSALLALVAAREALADAGLDPAGWDGARVGVVAGVGAGGVLTFEAQREVLRADGPGDMSPFAVPGALPNAVAGQLAVEFGIRGPSTAVSTACAAGATAIGVALDLLALGRCDIVLAGGADASLSPFYIAGFDRLRALSHRFDDPAGGLRPFDRDRDGFVMAEGAGFLVLERPADAAARGAGPRALVTGYGATSDAHHVVAPRPDGSGLTAAVRGALAEAGLVPGDVDLVNAHGTGTPRGDAVEAAVLAALLPHRPPVTSTKGVTGHLLGAAGAVEAALTVLSLAEQTVPPTANFAEPGEGIDLDVPTTARGARLRTALSTSVGFGGHNAALVITAP</sequence>
<dbReference type="Pfam" id="PF02801">
    <property type="entry name" value="Ketoacyl-synt_C"/>
    <property type="match status" value="1"/>
</dbReference>
<evidence type="ECO:0000259" key="6">
    <source>
        <dbReference type="PROSITE" id="PS52004"/>
    </source>
</evidence>
<dbReference type="RefSeq" id="WP_184929933.1">
    <property type="nucleotide sequence ID" value="NZ_JACHJY010000001.1"/>
</dbReference>
<dbReference type="PROSITE" id="PS52004">
    <property type="entry name" value="KS3_2"/>
    <property type="match status" value="1"/>
</dbReference>
<dbReference type="Gene3D" id="3.40.47.10">
    <property type="match status" value="2"/>
</dbReference>
<name>A0A7W7X996_9ACTN</name>
<dbReference type="SMART" id="SM00825">
    <property type="entry name" value="PKS_KS"/>
    <property type="match status" value="1"/>
</dbReference>
<dbReference type="InterPro" id="IPR014031">
    <property type="entry name" value="Ketoacyl_synth_C"/>
</dbReference>
<keyword evidence="2 4" id="KW-0808">Transferase</keyword>
<dbReference type="EC" id="2.3.1.179" evidence="7"/>
<feature type="compositionally biased region" description="Gly residues" evidence="5">
    <location>
        <begin position="10"/>
        <end position="23"/>
    </location>
</feature>
<dbReference type="NCBIfam" id="NF005589">
    <property type="entry name" value="PRK07314.1"/>
    <property type="match status" value="1"/>
</dbReference>
<organism evidence="7 8">
    <name type="scientific">Streptomyces nymphaeiformis</name>
    <dbReference type="NCBI Taxonomy" id="2663842"/>
    <lineage>
        <taxon>Bacteria</taxon>
        <taxon>Bacillati</taxon>
        <taxon>Actinomycetota</taxon>
        <taxon>Actinomycetes</taxon>
        <taxon>Kitasatosporales</taxon>
        <taxon>Streptomycetaceae</taxon>
        <taxon>Streptomyces</taxon>
    </lineage>
</organism>
<dbReference type="EMBL" id="JACHJY010000001">
    <property type="protein sequence ID" value="MBB4979640.1"/>
    <property type="molecule type" value="Genomic_DNA"/>
</dbReference>
<feature type="domain" description="Ketosynthase family 3 (KS3)" evidence="6">
    <location>
        <begin position="29"/>
        <end position="428"/>
    </location>
</feature>
<dbReference type="InterPro" id="IPR014030">
    <property type="entry name" value="Ketoacyl_synth_N"/>
</dbReference>
<gene>
    <name evidence="7" type="ORF">GGE06_000528</name>
</gene>
<dbReference type="Pfam" id="PF00109">
    <property type="entry name" value="ketoacyl-synt"/>
    <property type="match status" value="1"/>
</dbReference>
<evidence type="ECO:0000256" key="2">
    <source>
        <dbReference type="ARBA" id="ARBA00022679"/>
    </source>
</evidence>
<dbReference type="InterPro" id="IPR020841">
    <property type="entry name" value="PKS_Beta-ketoAc_synthase_dom"/>
</dbReference>
<dbReference type="CDD" id="cd00834">
    <property type="entry name" value="KAS_I_II"/>
    <property type="match status" value="1"/>
</dbReference>
<dbReference type="InterPro" id="IPR016039">
    <property type="entry name" value="Thiolase-like"/>
</dbReference>
<dbReference type="SUPFAM" id="SSF53901">
    <property type="entry name" value="Thiolase-like"/>
    <property type="match status" value="1"/>
</dbReference>
<feature type="region of interest" description="Disordered" evidence="5">
    <location>
        <begin position="1"/>
        <end position="28"/>
    </location>
</feature>
<keyword evidence="8" id="KW-1185">Reference proteome</keyword>
<evidence type="ECO:0000256" key="5">
    <source>
        <dbReference type="SAM" id="MobiDB-lite"/>
    </source>
</evidence>
<evidence type="ECO:0000256" key="3">
    <source>
        <dbReference type="ARBA" id="ARBA00023315"/>
    </source>
</evidence>
<evidence type="ECO:0000313" key="8">
    <source>
        <dbReference type="Proteomes" id="UP000582643"/>
    </source>
</evidence>
<comment type="similarity">
    <text evidence="1 4">Belongs to the thiolase-like superfamily. Beta-ketoacyl-ACP synthases family.</text>
</comment>
<evidence type="ECO:0000256" key="1">
    <source>
        <dbReference type="ARBA" id="ARBA00008467"/>
    </source>
</evidence>
<dbReference type="PANTHER" id="PTHR11712:SF347">
    <property type="entry name" value="BETA KETOACYL-ACYL CARRIER PROTEIN SYNTHASE"/>
    <property type="match status" value="1"/>
</dbReference>
<reference evidence="7 8" key="1">
    <citation type="submission" date="2020-08" db="EMBL/GenBank/DDBJ databases">
        <title>Genomic Encyclopedia of Type Strains, Phase III (KMG-III): the genomes of soil and plant-associated and newly described type strains.</title>
        <authorList>
            <person name="Whitman W."/>
        </authorList>
    </citation>
    <scope>NUCLEOTIDE SEQUENCE [LARGE SCALE GENOMIC DNA]</scope>
    <source>
        <strain evidence="7 8">SFB5A</strain>
    </source>
</reference>
<keyword evidence="3 7" id="KW-0012">Acyltransferase</keyword>
<accession>A0A7W7X996</accession>
<evidence type="ECO:0000256" key="4">
    <source>
        <dbReference type="RuleBase" id="RU003694"/>
    </source>
</evidence>
<dbReference type="InterPro" id="IPR000794">
    <property type="entry name" value="Beta-ketoacyl_synthase"/>
</dbReference>
<dbReference type="InterPro" id="IPR018201">
    <property type="entry name" value="Ketoacyl_synth_AS"/>
</dbReference>
<dbReference type="GO" id="GO:0004315">
    <property type="term" value="F:3-oxoacyl-[acyl-carrier-protein] synthase activity"/>
    <property type="evidence" value="ECO:0007669"/>
    <property type="project" value="UniProtKB-EC"/>
</dbReference>